<keyword evidence="1" id="KW-0808">Transferase</keyword>
<evidence type="ECO:0000313" key="1">
    <source>
        <dbReference type="EMBL" id="KIZ04412.1"/>
    </source>
</evidence>
<keyword evidence="2" id="KW-1185">Reference proteome</keyword>
<name>A0A0D2MV66_9CHLO</name>
<organism evidence="1 2">
    <name type="scientific">Monoraphidium neglectum</name>
    <dbReference type="NCBI Taxonomy" id="145388"/>
    <lineage>
        <taxon>Eukaryota</taxon>
        <taxon>Viridiplantae</taxon>
        <taxon>Chlorophyta</taxon>
        <taxon>core chlorophytes</taxon>
        <taxon>Chlorophyceae</taxon>
        <taxon>CS clade</taxon>
        <taxon>Sphaeropleales</taxon>
        <taxon>Selenastraceae</taxon>
        <taxon>Monoraphidium</taxon>
    </lineage>
</organism>
<dbReference type="Gene3D" id="1.10.580.10">
    <property type="entry name" value="Citrate Synthase, domain 1"/>
    <property type="match status" value="1"/>
</dbReference>
<dbReference type="GeneID" id="25736428"/>
<evidence type="ECO:0000313" key="2">
    <source>
        <dbReference type="Proteomes" id="UP000054498"/>
    </source>
</evidence>
<gene>
    <name evidence="1" type="ORF">MNEG_3550</name>
</gene>
<dbReference type="PANTHER" id="PTHR42871">
    <property type="entry name" value="CITRATE SYNTHASE"/>
    <property type="match status" value="1"/>
</dbReference>
<dbReference type="AlphaFoldDB" id="A0A0D2MV66"/>
<dbReference type="KEGG" id="mng:MNEG_3550"/>
<reference evidence="1 2" key="1">
    <citation type="journal article" date="2013" name="BMC Genomics">
        <title>Reconstruction of the lipid metabolism for the microalga Monoraphidium neglectum from its genome sequence reveals characteristics suitable for biofuel production.</title>
        <authorList>
            <person name="Bogen C."/>
            <person name="Al-Dilaimi A."/>
            <person name="Albersmeier A."/>
            <person name="Wichmann J."/>
            <person name="Grundmann M."/>
            <person name="Rupp O."/>
            <person name="Lauersen K.J."/>
            <person name="Blifernez-Klassen O."/>
            <person name="Kalinowski J."/>
            <person name="Goesmann A."/>
            <person name="Mussgnug J.H."/>
            <person name="Kruse O."/>
        </authorList>
    </citation>
    <scope>NUCLEOTIDE SEQUENCE [LARGE SCALE GENOMIC DNA]</scope>
    <source>
        <strain evidence="1 2">SAG 48.87</strain>
    </source>
</reference>
<dbReference type="OrthoDB" id="435022at2759"/>
<dbReference type="RefSeq" id="XP_013903431.1">
    <property type="nucleotide sequence ID" value="XM_014047977.1"/>
</dbReference>
<dbReference type="PANTHER" id="PTHR42871:SF1">
    <property type="entry name" value="CITRATE SYNTHASE"/>
    <property type="match status" value="1"/>
</dbReference>
<dbReference type="InterPro" id="IPR002020">
    <property type="entry name" value="Citrate_synthase"/>
</dbReference>
<dbReference type="Proteomes" id="UP000054498">
    <property type="component" value="Unassembled WGS sequence"/>
</dbReference>
<protein>
    <submittedName>
        <fullName evidence="1">Citrate synthase</fullName>
        <ecNumber evidence="1">2.3.3.1</ecNumber>
    </submittedName>
</protein>
<dbReference type="InterPro" id="IPR016142">
    <property type="entry name" value="Citrate_synth-like_lrg_a-sub"/>
</dbReference>
<dbReference type="GO" id="GO:0036440">
    <property type="term" value="F:citrate synthase activity"/>
    <property type="evidence" value="ECO:0007669"/>
    <property type="project" value="UniProtKB-EC"/>
</dbReference>
<accession>A0A0D2MV66</accession>
<dbReference type="EC" id="2.3.3.1" evidence="1"/>
<keyword evidence="1" id="KW-0012">Acyltransferase</keyword>
<dbReference type="STRING" id="145388.A0A0D2MV66"/>
<dbReference type="Pfam" id="PF00285">
    <property type="entry name" value="Citrate_synt"/>
    <property type="match status" value="1"/>
</dbReference>
<dbReference type="EMBL" id="KK100669">
    <property type="protein sequence ID" value="KIZ04412.1"/>
    <property type="molecule type" value="Genomic_DNA"/>
</dbReference>
<proteinExistence type="predicted"/>
<dbReference type="InterPro" id="IPR036969">
    <property type="entry name" value="Citrate_synthase_sf"/>
</dbReference>
<dbReference type="SUPFAM" id="SSF48256">
    <property type="entry name" value="Citrate synthase"/>
    <property type="match status" value="1"/>
</dbReference>
<sequence>MASTSAQARLSVLSKHLYADIEQLQLQNTKADDAVRPAPGGGRGTLTVVDNRTGKKYTVEITEGGTIPATALKKITAGGDGAGLRTYDPGYTNTSAVISRISYIDGDKGILRYRGYPIEQLAEQNYFEMCG</sequence>